<name>A0ABS4ZU19_9MYCO</name>
<dbReference type="Proteomes" id="UP000694460">
    <property type="component" value="Unassembled WGS sequence"/>
</dbReference>
<keyword evidence="2" id="KW-1185">Reference proteome</keyword>
<dbReference type="RefSeq" id="WP_209917501.1">
    <property type="nucleotide sequence ID" value="NZ_JAGIOP010000002.1"/>
</dbReference>
<protein>
    <submittedName>
        <fullName evidence="1">Uncharacterized protein</fullName>
    </submittedName>
</protein>
<reference evidence="1 2" key="1">
    <citation type="submission" date="2021-03" db="EMBL/GenBank/DDBJ databases">
        <title>Sequencing the genomes of 1000 actinobacteria strains.</title>
        <authorList>
            <person name="Klenk H.-P."/>
        </authorList>
    </citation>
    <scope>NUCLEOTIDE SEQUENCE [LARGE SCALE GENOMIC DNA]</scope>
    <source>
        <strain evidence="1 2">DSM 46713</strain>
    </source>
</reference>
<evidence type="ECO:0000313" key="2">
    <source>
        <dbReference type="Proteomes" id="UP000694460"/>
    </source>
</evidence>
<proteinExistence type="predicted"/>
<sequence>MIDRLARAFDGVQDCYLHDPAFADPEARTRHVEWLRTRQEAIARQLVEEGAADHAWEAAEDLVIGREIIGALPPRVVHERRHRWAYLEAEVADPVDPATVRHDELSTRHWHDRAAAATVDLPEPVGNPGDYRGHDPIEDVALAPQMHWTDVNKKAALEAAIGVYGIEPGQWFDLEWPPVAHLYDPGSVHESGFEPCEAHVEDGGDDVEAMAEWRWTTMLRINVIAFDHEGRELSRECYFEQAVEVATTYQDPRDVLIGPPGVGRQL</sequence>
<comment type="caution">
    <text evidence="1">The sequence shown here is derived from an EMBL/GenBank/DDBJ whole genome shotgun (WGS) entry which is preliminary data.</text>
</comment>
<accession>A0ABS4ZU19</accession>
<dbReference type="EMBL" id="JAGIOP010000002">
    <property type="protein sequence ID" value="MBP2453005.1"/>
    <property type="molecule type" value="Genomic_DNA"/>
</dbReference>
<organism evidence="1 2">
    <name type="scientific">Mycolicibacterium lutetiense</name>
    <dbReference type="NCBI Taxonomy" id="1641992"/>
    <lineage>
        <taxon>Bacteria</taxon>
        <taxon>Bacillati</taxon>
        <taxon>Actinomycetota</taxon>
        <taxon>Actinomycetes</taxon>
        <taxon>Mycobacteriales</taxon>
        <taxon>Mycobacteriaceae</taxon>
        <taxon>Mycolicibacterium</taxon>
    </lineage>
</organism>
<evidence type="ECO:0000313" key="1">
    <source>
        <dbReference type="EMBL" id="MBP2453005.1"/>
    </source>
</evidence>
<gene>
    <name evidence="1" type="ORF">JOF57_002918</name>
</gene>